<dbReference type="Gene3D" id="3.90.79.10">
    <property type="entry name" value="Nucleoside Triphosphate Pyrophosphohydrolase"/>
    <property type="match status" value="1"/>
</dbReference>
<comment type="cofactor">
    <cofactor evidence="1">
        <name>Mg(2+)</name>
        <dbReference type="ChEBI" id="CHEBI:18420"/>
    </cofactor>
</comment>
<evidence type="ECO:0000256" key="3">
    <source>
        <dbReference type="ARBA" id="ARBA00022801"/>
    </source>
</evidence>
<evidence type="ECO:0000256" key="1">
    <source>
        <dbReference type="ARBA" id="ARBA00001946"/>
    </source>
</evidence>
<evidence type="ECO:0000313" key="7">
    <source>
        <dbReference type="Proteomes" id="UP000637002"/>
    </source>
</evidence>
<dbReference type="CDD" id="cd04666">
    <property type="entry name" value="NUDIX_DIPP2_like_Nudt4"/>
    <property type="match status" value="1"/>
</dbReference>
<evidence type="ECO:0000256" key="2">
    <source>
        <dbReference type="ARBA" id="ARBA00022723"/>
    </source>
</evidence>
<keyword evidence="7" id="KW-1185">Reference proteome</keyword>
<dbReference type="InterPro" id="IPR015797">
    <property type="entry name" value="NUDIX_hydrolase-like_dom_sf"/>
</dbReference>
<reference evidence="6" key="2">
    <citation type="submission" date="2020-09" db="EMBL/GenBank/DDBJ databases">
        <authorList>
            <person name="Sun Q."/>
            <person name="Zhou Y."/>
        </authorList>
    </citation>
    <scope>NUCLEOTIDE SEQUENCE</scope>
    <source>
        <strain evidence="6">CGMCC 1.12919</strain>
    </source>
</reference>
<name>A0A916U8Z9_9HYPH</name>
<protein>
    <recommendedName>
        <fullName evidence="8">NUDIX hydrolase</fullName>
    </recommendedName>
</protein>
<dbReference type="InterPro" id="IPR047198">
    <property type="entry name" value="DDP-like_NUDIX"/>
</dbReference>
<accession>A0A916U8Z9</accession>
<comment type="caution">
    <text evidence="6">The sequence shown here is derived from an EMBL/GenBank/DDBJ whole genome shotgun (WGS) entry which is preliminary data.</text>
</comment>
<evidence type="ECO:0000313" key="6">
    <source>
        <dbReference type="EMBL" id="GGC64937.1"/>
    </source>
</evidence>
<dbReference type="EMBL" id="BMGG01000004">
    <property type="protein sequence ID" value="GGC64937.1"/>
    <property type="molecule type" value="Genomic_DNA"/>
</dbReference>
<dbReference type="RefSeq" id="WP_188609441.1">
    <property type="nucleotide sequence ID" value="NZ_BMGG01000004.1"/>
</dbReference>
<proteinExistence type="predicted"/>
<keyword evidence="2" id="KW-0479">Metal-binding</keyword>
<feature type="compositionally biased region" description="Low complexity" evidence="5">
    <location>
        <begin position="144"/>
        <end position="153"/>
    </location>
</feature>
<keyword evidence="3" id="KW-0378">Hydrolase</keyword>
<reference evidence="6" key="1">
    <citation type="journal article" date="2014" name="Int. J. Syst. Evol. Microbiol.">
        <title>Complete genome sequence of Corynebacterium casei LMG S-19264T (=DSM 44701T), isolated from a smear-ripened cheese.</title>
        <authorList>
            <consortium name="US DOE Joint Genome Institute (JGI-PGF)"/>
            <person name="Walter F."/>
            <person name="Albersmeier A."/>
            <person name="Kalinowski J."/>
            <person name="Ruckert C."/>
        </authorList>
    </citation>
    <scope>NUCLEOTIDE SEQUENCE</scope>
    <source>
        <strain evidence="6">CGMCC 1.12919</strain>
    </source>
</reference>
<keyword evidence="4" id="KW-0460">Magnesium</keyword>
<dbReference type="AlphaFoldDB" id="A0A916U8Z9"/>
<dbReference type="Proteomes" id="UP000637002">
    <property type="component" value="Unassembled WGS sequence"/>
</dbReference>
<organism evidence="6 7">
    <name type="scientific">Chelatococcus reniformis</name>
    <dbReference type="NCBI Taxonomy" id="1494448"/>
    <lineage>
        <taxon>Bacteria</taxon>
        <taxon>Pseudomonadati</taxon>
        <taxon>Pseudomonadota</taxon>
        <taxon>Alphaproteobacteria</taxon>
        <taxon>Hyphomicrobiales</taxon>
        <taxon>Chelatococcaceae</taxon>
        <taxon>Chelatococcus</taxon>
    </lineage>
</organism>
<dbReference type="GO" id="GO:0005737">
    <property type="term" value="C:cytoplasm"/>
    <property type="evidence" value="ECO:0007669"/>
    <property type="project" value="TreeGrafter"/>
</dbReference>
<evidence type="ECO:0008006" key="8">
    <source>
        <dbReference type="Google" id="ProtNLM"/>
    </source>
</evidence>
<dbReference type="GO" id="GO:0016462">
    <property type="term" value="F:pyrophosphatase activity"/>
    <property type="evidence" value="ECO:0007669"/>
    <property type="project" value="InterPro"/>
</dbReference>
<dbReference type="PANTHER" id="PTHR12629:SF0">
    <property type="entry name" value="DIPHOSPHOINOSITOL-POLYPHOSPHATE DIPHOSPHATASE"/>
    <property type="match status" value="1"/>
</dbReference>
<dbReference type="PANTHER" id="PTHR12629">
    <property type="entry name" value="DIPHOSPHOINOSITOL POLYPHOSPHATE PHOSPHOHYDROLASE"/>
    <property type="match status" value="1"/>
</dbReference>
<dbReference type="GO" id="GO:0046872">
    <property type="term" value="F:metal ion binding"/>
    <property type="evidence" value="ECO:0007669"/>
    <property type="project" value="UniProtKB-KW"/>
</dbReference>
<gene>
    <name evidence="6" type="ORF">GCM10010994_24420</name>
</gene>
<dbReference type="SUPFAM" id="SSF55811">
    <property type="entry name" value="Nudix"/>
    <property type="match status" value="1"/>
</dbReference>
<evidence type="ECO:0000256" key="4">
    <source>
        <dbReference type="ARBA" id="ARBA00022842"/>
    </source>
</evidence>
<feature type="region of interest" description="Disordered" evidence="5">
    <location>
        <begin position="133"/>
        <end position="178"/>
    </location>
</feature>
<sequence length="178" mass="20239">MQKRQVAALPYHRKRGVKILLITSKETRRAIIPKGWPKKKKKEHAAAAKRARREAGLKGKVGKQPIGVYSYWKRGKGHYELCEVAVYPLAVTRLRKRWRDMKDRRMRWFPPDDAALLIDEPDLSTLIRQFAKEFAGKRGKPKSSKPSPARGRSNGSRSERIGVVHHGTTKEPSGPPTA</sequence>
<evidence type="ECO:0000256" key="5">
    <source>
        <dbReference type="SAM" id="MobiDB-lite"/>
    </source>
</evidence>